<dbReference type="InterPro" id="IPR032675">
    <property type="entry name" value="LRR_dom_sf"/>
</dbReference>
<dbReference type="InterPro" id="IPR039631">
    <property type="entry name" value="LRRC42"/>
</dbReference>
<keyword evidence="4" id="KW-0677">Repeat</keyword>
<dbReference type="InterPro" id="IPR001611">
    <property type="entry name" value="Leu-rich_rpt"/>
</dbReference>
<evidence type="ECO:0000256" key="2">
    <source>
        <dbReference type="ARBA" id="ARBA00014198"/>
    </source>
</evidence>
<protein>
    <recommendedName>
        <fullName evidence="2">Leucine-rich repeat-containing protein 42</fullName>
    </recommendedName>
</protein>
<dbReference type="Proteomes" id="UP001230051">
    <property type="component" value="Unassembled WGS sequence"/>
</dbReference>
<comment type="caution">
    <text evidence="5">The sequence shown here is derived from an EMBL/GenBank/DDBJ whole genome shotgun (WGS) entry which is preliminary data.</text>
</comment>
<keyword evidence="6" id="KW-1185">Reference proteome</keyword>
<dbReference type="AlphaFoldDB" id="A0AAD8G5U9"/>
<dbReference type="Gene3D" id="3.80.10.10">
    <property type="entry name" value="Ribonuclease Inhibitor"/>
    <property type="match status" value="1"/>
</dbReference>
<organism evidence="5 6">
    <name type="scientific">Acipenser oxyrinchus oxyrinchus</name>
    <dbReference type="NCBI Taxonomy" id="40147"/>
    <lineage>
        <taxon>Eukaryota</taxon>
        <taxon>Metazoa</taxon>
        <taxon>Chordata</taxon>
        <taxon>Craniata</taxon>
        <taxon>Vertebrata</taxon>
        <taxon>Euteleostomi</taxon>
        <taxon>Actinopterygii</taxon>
        <taxon>Chondrostei</taxon>
        <taxon>Acipenseriformes</taxon>
        <taxon>Acipenseridae</taxon>
        <taxon>Acipenser</taxon>
    </lineage>
</organism>
<dbReference type="PANTHER" id="PTHR31994">
    <property type="entry name" value="LEUCINE-RICH REPEAT-CONTAINING PROTEIN 42"/>
    <property type="match status" value="1"/>
</dbReference>
<gene>
    <name evidence="5" type="primary">LRRC42</name>
    <name evidence="5" type="ORF">AOXY_G16104</name>
</gene>
<dbReference type="EMBL" id="JAGXEW010000014">
    <property type="protein sequence ID" value="KAK1164102.1"/>
    <property type="molecule type" value="Genomic_DNA"/>
</dbReference>
<reference evidence="5" key="1">
    <citation type="submission" date="2022-02" db="EMBL/GenBank/DDBJ databases">
        <title>Atlantic sturgeon de novo genome assembly.</title>
        <authorList>
            <person name="Stock M."/>
            <person name="Klopp C."/>
            <person name="Guiguen Y."/>
            <person name="Cabau C."/>
            <person name="Parinello H."/>
            <person name="Santidrian Yebra-Pimentel E."/>
            <person name="Kuhl H."/>
            <person name="Dirks R.P."/>
            <person name="Guessner J."/>
            <person name="Wuertz S."/>
            <person name="Du K."/>
            <person name="Schartl M."/>
        </authorList>
    </citation>
    <scope>NUCLEOTIDE SEQUENCE</scope>
    <source>
        <strain evidence="5">STURGEONOMICS-FGT-2020</strain>
        <tissue evidence="5">Whole blood</tissue>
    </source>
</reference>
<dbReference type="PANTHER" id="PTHR31994:SF3">
    <property type="entry name" value="LEUCINE-RICH REPEAT-CONTAINING PROTEIN 42"/>
    <property type="match status" value="1"/>
</dbReference>
<evidence type="ECO:0000313" key="5">
    <source>
        <dbReference type="EMBL" id="KAK1164102.1"/>
    </source>
</evidence>
<dbReference type="SUPFAM" id="SSF52047">
    <property type="entry name" value="RNI-like"/>
    <property type="match status" value="1"/>
</dbReference>
<keyword evidence="3" id="KW-0433">Leucine-rich repeat</keyword>
<evidence type="ECO:0000256" key="3">
    <source>
        <dbReference type="ARBA" id="ARBA00022614"/>
    </source>
</evidence>
<dbReference type="Pfam" id="PF13516">
    <property type="entry name" value="LRR_6"/>
    <property type="match status" value="2"/>
</dbReference>
<name>A0AAD8G5U9_ACIOX</name>
<evidence type="ECO:0000313" key="6">
    <source>
        <dbReference type="Proteomes" id="UP001230051"/>
    </source>
</evidence>
<comment type="similarity">
    <text evidence="1">Belongs to the LRRC42 family.</text>
</comment>
<evidence type="ECO:0000256" key="4">
    <source>
        <dbReference type="ARBA" id="ARBA00022737"/>
    </source>
</evidence>
<proteinExistence type="inferred from homology"/>
<sequence>MPYMKGSNSDYGPVYIREKGELRLIADPVNVEKVGPYKTKPLSHLKKCDSVRFCIREGDQTTSNKKNDPIFLTLCYSAKSLFDIALGFVADNVQHIDSLIGFPEQVAEKLFAAAEKRQKFVDPGTGLRALQTFSKAYGSLVLSSLCLKSRYLLVSEKLEEIKSFQGLSCLDLSSCKLGDDHELLQHLTTEALSSLVKLNLGDNCLSDSGLRKMTAPVRVMKRGLKNLEHLDLSCNPNIGELGIGYLCCFKKLSALDISGAGAKLSKSLLQMLQNKMGLVSADDPLQDFSHAHCKTEGWAEQVILQWDSIISDSAKPRISLMPRTVAQRFYGKETSMKRVLAPPSLAFNIKERKSEVNIQFHKKPLQDICAIAYNESLPGKTSAIQNSKKRDLEILVQDNAVPSAKRQCARQLTLEDWDLLDSY</sequence>
<accession>A0AAD8G5U9</accession>
<evidence type="ECO:0000256" key="1">
    <source>
        <dbReference type="ARBA" id="ARBA00009297"/>
    </source>
</evidence>